<dbReference type="Proteomes" id="UP000438429">
    <property type="component" value="Unassembled WGS sequence"/>
</dbReference>
<dbReference type="AlphaFoldDB" id="A0A6A4TTW1"/>
<accession>A0A6A4TTW1</accession>
<reference evidence="1 2" key="1">
    <citation type="submission" date="2019-06" db="EMBL/GenBank/DDBJ databases">
        <title>Draft genomes of female and male turbot (Scophthalmus maximus).</title>
        <authorList>
            <person name="Xu H."/>
            <person name="Xu X.-W."/>
            <person name="Shao C."/>
            <person name="Chen S."/>
        </authorList>
    </citation>
    <scope>NUCLEOTIDE SEQUENCE [LARGE SCALE GENOMIC DNA]</scope>
    <source>
        <strain evidence="1">Ysfricsl-2016a</strain>
        <tissue evidence="1">Blood</tissue>
    </source>
</reference>
<gene>
    <name evidence="1" type="ORF">F2P81_000713</name>
</gene>
<name>A0A6A4TTW1_SCOMX</name>
<comment type="caution">
    <text evidence="1">The sequence shown here is derived from an EMBL/GenBank/DDBJ whole genome shotgun (WGS) entry which is preliminary data.</text>
</comment>
<organism evidence="1 2">
    <name type="scientific">Scophthalmus maximus</name>
    <name type="common">Turbot</name>
    <name type="synonym">Psetta maxima</name>
    <dbReference type="NCBI Taxonomy" id="52904"/>
    <lineage>
        <taxon>Eukaryota</taxon>
        <taxon>Metazoa</taxon>
        <taxon>Chordata</taxon>
        <taxon>Craniata</taxon>
        <taxon>Vertebrata</taxon>
        <taxon>Euteleostomi</taxon>
        <taxon>Actinopterygii</taxon>
        <taxon>Neopterygii</taxon>
        <taxon>Teleostei</taxon>
        <taxon>Neoteleostei</taxon>
        <taxon>Acanthomorphata</taxon>
        <taxon>Carangaria</taxon>
        <taxon>Pleuronectiformes</taxon>
        <taxon>Pleuronectoidei</taxon>
        <taxon>Scophthalmidae</taxon>
        <taxon>Scophthalmus</taxon>
    </lineage>
</organism>
<sequence>MTDKSEACVQCVFANFWHLLYVALNIFSRAYRCNYSPHLVVVKLRHGEGTVVKETLEHVKLYSRTYADTHINISTENFVLTYRLAFFRKQSGSSVIRYLSKRDGNQPDERPCKDKIIGSRLISALVYGFSREPDLLHQTLLRFSLMKYGFVYRQEQMLIIVPVYVRALMTRGFCDVVDPERLFYSPL</sequence>
<protein>
    <submittedName>
        <fullName evidence="1">Uncharacterized protein</fullName>
    </submittedName>
</protein>
<evidence type="ECO:0000313" key="1">
    <source>
        <dbReference type="EMBL" id="KAF0047080.1"/>
    </source>
</evidence>
<dbReference type="EMBL" id="VEVO01000001">
    <property type="protein sequence ID" value="KAF0047080.1"/>
    <property type="molecule type" value="Genomic_DNA"/>
</dbReference>
<proteinExistence type="predicted"/>
<evidence type="ECO:0000313" key="2">
    <source>
        <dbReference type="Proteomes" id="UP000438429"/>
    </source>
</evidence>